<evidence type="ECO:0000313" key="2">
    <source>
        <dbReference type="Proteomes" id="UP000076502"/>
    </source>
</evidence>
<proteinExistence type="predicted"/>
<evidence type="ECO:0000313" key="1">
    <source>
        <dbReference type="EMBL" id="KZC13363.1"/>
    </source>
</evidence>
<dbReference type="AlphaFoldDB" id="A0A154PNE5"/>
<dbReference type="OrthoDB" id="3437960at2759"/>
<dbReference type="STRING" id="178035.A0A154PNE5"/>
<protein>
    <submittedName>
        <fullName evidence="1">Uncharacterized protein</fullName>
    </submittedName>
</protein>
<reference evidence="1 2" key="1">
    <citation type="submission" date="2015-07" db="EMBL/GenBank/DDBJ databases">
        <title>The genome of Dufourea novaeangliae.</title>
        <authorList>
            <person name="Pan H."/>
            <person name="Kapheim K."/>
        </authorList>
    </citation>
    <scope>NUCLEOTIDE SEQUENCE [LARGE SCALE GENOMIC DNA]</scope>
    <source>
        <strain evidence="1">0120121106</strain>
        <tissue evidence="1">Whole body</tissue>
    </source>
</reference>
<sequence length="323" mass="36423">MDATGEQENLDCKASNQRLYCGESQDSQEESQDEDPAETCNMLQISEDEELSTKLAITPLRRPLDRLQPKKRWLREACLEQQLAKPLNWDNKPVNVAVTTSFKNNNGSQVHWSALIDNSSNVSDTSCANACKKEIELVKSELDPAYISTHASWDVTNGNNESLKDPAKEEQKYVFEAHTAMSQTIWSSQNNTNDFSNNEAEIKTNISQSVCKLEWDNDVVKENSKSLLNQAHMKNTNLAQKEVSTQDTFMQSHISENIMRPTVLMLAGKPETTTKVVIVKQEDDHIKLPIPEDSQKWLGALALMELAKNQEETVRGLSLKQLL</sequence>
<keyword evidence="2" id="KW-1185">Reference proteome</keyword>
<name>A0A154PNE5_DUFNO</name>
<organism evidence="1 2">
    <name type="scientific">Dufourea novaeangliae</name>
    <name type="common">Sweat bee</name>
    <dbReference type="NCBI Taxonomy" id="178035"/>
    <lineage>
        <taxon>Eukaryota</taxon>
        <taxon>Metazoa</taxon>
        <taxon>Ecdysozoa</taxon>
        <taxon>Arthropoda</taxon>
        <taxon>Hexapoda</taxon>
        <taxon>Insecta</taxon>
        <taxon>Pterygota</taxon>
        <taxon>Neoptera</taxon>
        <taxon>Endopterygota</taxon>
        <taxon>Hymenoptera</taxon>
        <taxon>Apocrita</taxon>
        <taxon>Aculeata</taxon>
        <taxon>Apoidea</taxon>
        <taxon>Anthophila</taxon>
        <taxon>Halictidae</taxon>
        <taxon>Rophitinae</taxon>
        <taxon>Dufourea</taxon>
    </lineage>
</organism>
<accession>A0A154PNE5</accession>
<dbReference type="EMBL" id="KQ434999">
    <property type="protein sequence ID" value="KZC13363.1"/>
    <property type="molecule type" value="Genomic_DNA"/>
</dbReference>
<gene>
    <name evidence="1" type="ORF">WN55_05961</name>
</gene>
<dbReference type="Proteomes" id="UP000076502">
    <property type="component" value="Unassembled WGS sequence"/>
</dbReference>